<keyword evidence="3" id="KW-1185">Reference proteome</keyword>
<name>A0A0D0CKR4_9AGAR</name>
<accession>A0A0D0CKR4</accession>
<evidence type="ECO:0000313" key="2">
    <source>
        <dbReference type="EMBL" id="KIK59032.1"/>
    </source>
</evidence>
<feature type="compositionally biased region" description="Polar residues" evidence="1">
    <location>
        <begin position="110"/>
        <end position="143"/>
    </location>
</feature>
<feature type="compositionally biased region" description="Polar residues" evidence="1">
    <location>
        <begin position="87"/>
        <end position="103"/>
    </location>
</feature>
<dbReference type="Proteomes" id="UP000053593">
    <property type="component" value="Unassembled WGS sequence"/>
</dbReference>
<evidence type="ECO:0000313" key="3">
    <source>
        <dbReference type="Proteomes" id="UP000053593"/>
    </source>
</evidence>
<gene>
    <name evidence="2" type="ORF">GYMLUDRAFT_44770</name>
</gene>
<feature type="region of interest" description="Disordered" evidence="1">
    <location>
        <begin position="1"/>
        <end position="143"/>
    </location>
</feature>
<reference evidence="2 3" key="1">
    <citation type="submission" date="2014-04" db="EMBL/GenBank/DDBJ databases">
        <title>Evolutionary Origins and Diversification of the Mycorrhizal Mutualists.</title>
        <authorList>
            <consortium name="DOE Joint Genome Institute"/>
            <consortium name="Mycorrhizal Genomics Consortium"/>
            <person name="Kohler A."/>
            <person name="Kuo A."/>
            <person name="Nagy L.G."/>
            <person name="Floudas D."/>
            <person name="Copeland A."/>
            <person name="Barry K.W."/>
            <person name="Cichocki N."/>
            <person name="Veneault-Fourrey C."/>
            <person name="LaButti K."/>
            <person name="Lindquist E.A."/>
            <person name="Lipzen A."/>
            <person name="Lundell T."/>
            <person name="Morin E."/>
            <person name="Murat C."/>
            <person name="Riley R."/>
            <person name="Ohm R."/>
            <person name="Sun H."/>
            <person name="Tunlid A."/>
            <person name="Henrissat B."/>
            <person name="Grigoriev I.V."/>
            <person name="Hibbett D.S."/>
            <person name="Martin F."/>
        </authorList>
    </citation>
    <scope>NUCLEOTIDE SEQUENCE [LARGE SCALE GENOMIC DNA]</scope>
    <source>
        <strain evidence="2 3">FD-317 M1</strain>
    </source>
</reference>
<feature type="compositionally biased region" description="Basic and acidic residues" evidence="1">
    <location>
        <begin position="216"/>
        <end position="232"/>
    </location>
</feature>
<feature type="compositionally biased region" description="Low complexity" evidence="1">
    <location>
        <begin position="60"/>
        <end position="74"/>
    </location>
</feature>
<dbReference type="EMBL" id="KN834781">
    <property type="protein sequence ID" value="KIK59032.1"/>
    <property type="molecule type" value="Genomic_DNA"/>
</dbReference>
<organism evidence="2 3">
    <name type="scientific">Collybiopsis luxurians FD-317 M1</name>
    <dbReference type="NCBI Taxonomy" id="944289"/>
    <lineage>
        <taxon>Eukaryota</taxon>
        <taxon>Fungi</taxon>
        <taxon>Dikarya</taxon>
        <taxon>Basidiomycota</taxon>
        <taxon>Agaricomycotina</taxon>
        <taxon>Agaricomycetes</taxon>
        <taxon>Agaricomycetidae</taxon>
        <taxon>Agaricales</taxon>
        <taxon>Marasmiineae</taxon>
        <taxon>Omphalotaceae</taxon>
        <taxon>Collybiopsis</taxon>
        <taxon>Collybiopsis luxurians</taxon>
    </lineage>
</organism>
<dbReference type="AlphaFoldDB" id="A0A0D0CKR4"/>
<evidence type="ECO:0000256" key="1">
    <source>
        <dbReference type="SAM" id="MobiDB-lite"/>
    </source>
</evidence>
<protein>
    <submittedName>
        <fullName evidence="2">Uncharacterized protein</fullName>
    </submittedName>
</protein>
<feature type="region of interest" description="Disordered" evidence="1">
    <location>
        <begin position="163"/>
        <end position="232"/>
    </location>
</feature>
<dbReference type="HOGENOM" id="CLU_1120277_0_0_1"/>
<feature type="compositionally biased region" description="Polar residues" evidence="1">
    <location>
        <begin position="184"/>
        <end position="206"/>
    </location>
</feature>
<feature type="compositionally biased region" description="Low complexity" evidence="1">
    <location>
        <begin position="34"/>
        <end position="48"/>
    </location>
</feature>
<feature type="compositionally biased region" description="Polar residues" evidence="1">
    <location>
        <begin position="1"/>
        <end position="18"/>
    </location>
</feature>
<dbReference type="OrthoDB" id="3071016at2759"/>
<sequence>MAASTISANEATQNNTRFSIEETNRTYRHSIAGALNSNSNPASHPSAPDAEPGSRHRRGSSTASDTAARRSSVAGSYGPSSAAHLRPNSNSTSHTPNRNSRASLSPGRTFGSSANSLPGSVGSHQSAYGDSTGTKGFGTGNSYENSERVEYVSVPGYYGYSTGTKGFGSGNDYEVKRVTPNPSPLGSAQVSPAGSASNVPTATQQPGSSSGSSHGDGTDKKNRKPKLGERLKATIEGVADKLTEVVAK</sequence>
<proteinExistence type="predicted"/>